<evidence type="ECO:0000313" key="3">
    <source>
        <dbReference type="Proteomes" id="UP000580839"/>
    </source>
</evidence>
<dbReference type="AlphaFoldDB" id="A0A849SII7"/>
<feature type="transmembrane region" description="Helical" evidence="1">
    <location>
        <begin position="56"/>
        <end position="80"/>
    </location>
</feature>
<dbReference type="Proteomes" id="UP000580839">
    <property type="component" value="Unassembled WGS sequence"/>
</dbReference>
<keyword evidence="1" id="KW-0812">Transmembrane</keyword>
<evidence type="ECO:0000256" key="1">
    <source>
        <dbReference type="SAM" id="Phobius"/>
    </source>
</evidence>
<evidence type="ECO:0000313" key="2">
    <source>
        <dbReference type="EMBL" id="NOT32707.1"/>
    </source>
</evidence>
<keyword evidence="1" id="KW-0472">Membrane</keyword>
<proteinExistence type="predicted"/>
<dbReference type="EMBL" id="JABFRW010000008">
    <property type="protein sequence ID" value="NOT32707.1"/>
    <property type="molecule type" value="Genomic_DNA"/>
</dbReference>
<keyword evidence="1" id="KW-1133">Transmembrane helix</keyword>
<protein>
    <submittedName>
        <fullName evidence="2">Uncharacterized protein</fullName>
    </submittedName>
</protein>
<name>A0A849SII7_UNCEI</name>
<sequence length="186" mass="20269">MHDEEDLTPELRAALDALPRERDPGQLLEERVVHALRDRGVFDEPRRVRRFVLAPAWVTAAAAACLAIFAGGFSIGQWVANRQASQTLVALRQQDATQAAALVQQTGSAYLAALAAFANVSRTGSSSDRHQGQEVATNILHAAANEMTRINPDDPLTVQILNGLERASRKDSTRTGTDEARKVAWF</sequence>
<reference evidence="2 3" key="1">
    <citation type="submission" date="2020-04" db="EMBL/GenBank/DDBJ databases">
        <title>Metagenomic profiling of ammonia- and methane-oxidizing microorganisms in a Dutch drinking water treatment plant.</title>
        <authorList>
            <person name="Poghosyan L."/>
            <person name="Leucker S."/>
        </authorList>
    </citation>
    <scope>NUCLEOTIDE SEQUENCE [LARGE SCALE GENOMIC DNA]</scope>
    <source>
        <strain evidence="2">S-RSF-IL-03</strain>
    </source>
</reference>
<accession>A0A849SII7</accession>
<organism evidence="2 3">
    <name type="scientific">Eiseniibacteriota bacterium</name>
    <dbReference type="NCBI Taxonomy" id="2212470"/>
    <lineage>
        <taxon>Bacteria</taxon>
        <taxon>Candidatus Eiseniibacteriota</taxon>
    </lineage>
</organism>
<gene>
    <name evidence="2" type="ORF">HOP12_00890</name>
</gene>
<comment type="caution">
    <text evidence="2">The sequence shown here is derived from an EMBL/GenBank/DDBJ whole genome shotgun (WGS) entry which is preliminary data.</text>
</comment>